<feature type="region of interest" description="Disordered" evidence="1">
    <location>
        <begin position="478"/>
        <end position="501"/>
    </location>
</feature>
<feature type="compositionally biased region" description="Basic and acidic residues" evidence="1">
    <location>
        <begin position="622"/>
        <end position="640"/>
    </location>
</feature>
<sequence length="808" mass="87805">MPLERKRLRAAVAEAEGSRTHRAVVNDSTSSPADTADTYQLAVVNACLTNEDIRLPCAPTPALLSSFYSNCNTIEVENAASPISGFTPWKAEYWLRRVAHVLLGRHSALPDAFRLRHDFASRLHARVVYIRTPAMHKRFAKYFPCITGDDETLRGTEEEQQRGAEKRVEEDADVVIVESGDARSATSSPPPLSPAFVSPYYLIINYSENAVYVGGNCVPRGRSARLQEGDVISFLECAFDDEGGVLGAVNSDPSSTHDKDVFGAAKKDTLVEPIRQLAFASLQQHLPGVQPSMSSFPLYAQHRLIAYRRLYDVPADIQEYVKWWWSAQAHPTAELTSSSSGLLLCPASTSTLSSSNWLVSGNHLVRAPSVTRSAAALATPDHPPPPCRDEDNAVRAPLSPPISRSNSVAGSVEHFPFNINALQNPAVATSLRQWLDDTEGMAEISDTALSPLSVRLKLDRSWLRLVLRRLCGSQRQERSSSMRASLLGSAEKTSNAKVERSSPLPLTKLEVEADGDEAKAAAGHVVESFRVSLLPLRGDSAPPSVLATPTREPSVMQTVLDELRRSRSEDFAKAQSPRNDDSDGSKVSNAQTSCCHANVPVHRSLHLDENVIELFMDNSPHKGLSEARTGHTSSHQKDESASNSLPLASATHADSSLGVAGHATDVPGVRLEAAVLPVYVFTRRSHSPDVYTREGASLRPFSPTSRDKAMAAAASAAQHVYYFDLEESQGGEGAERSPKARDHSASNPTLLAATAGQLPQAAEGAQQLVSSSALFDDRNAVKFEWIDKSEGKQVSEKRRKGRARKRPL</sequence>
<feature type="compositionally biased region" description="Basic and acidic residues" evidence="1">
    <location>
        <begin position="786"/>
        <end position="796"/>
    </location>
</feature>
<evidence type="ECO:0000256" key="1">
    <source>
        <dbReference type="SAM" id="MobiDB-lite"/>
    </source>
</evidence>
<dbReference type="Gene3D" id="2.60.200.20">
    <property type="match status" value="1"/>
</dbReference>
<feature type="region of interest" description="Disordered" evidence="1">
    <location>
        <begin position="727"/>
        <end position="746"/>
    </location>
</feature>
<dbReference type="OMA" id="HEDSFLW"/>
<keyword evidence="4" id="KW-1185">Reference proteome</keyword>
<proteinExistence type="predicted"/>
<dbReference type="InterPro" id="IPR000253">
    <property type="entry name" value="FHA_dom"/>
</dbReference>
<feature type="region of interest" description="Disordered" evidence="1">
    <location>
        <begin position="622"/>
        <end position="645"/>
    </location>
</feature>
<feature type="region of interest" description="Disordered" evidence="1">
    <location>
        <begin position="786"/>
        <end position="808"/>
    </location>
</feature>
<name>A0A0N1PDY7_LEPSE</name>
<organism evidence="3 4">
    <name type="scientific">Leptomonas seymouri</name>
    <dbReference type="NCBI Taxonomy" id="5684"/>
    <lineage>
        <taxon>Eukaryota</taxon>
        <taxon>Discoba</taxon>
        <taxon>Euglenozoa</taxon>
        <taxon>Kinetoplastea</taxon>
        <taxon>Metakinetoplastina</taxon>
        <taxon>Trypanosomatida</taxon>
        <taxon>Trypanosomatidae</taxon>
        <taxon>Leishmaniinae</taxon>
        <taxon>Leptomonas</taxon>
    </lineage>
</organism>
<feature type="compositionally biased region" description="Basic residues" evidence="1">
    <location>
        <begin position="797"/>
        <end position="808"/>
    </location>
</feature>
<feature type="region of interest" description="Disordered" evidence="1">
    <location>
        <begin position="374"/>
        <end position="405"/>
    </location>
</feature>
<feature type="region of interest" description="Disordered" evidence="1">
    <location>
        <begin position="567"/>
        <end position="590"/>
    </location>
</feature>
<dbReference type="PROSITE" id="PS50006">
    <property type="entry name" value="FHA_DOMAIN"/>
    <property type="match status" value="1"/>
</dbReference>
<dbReference type="EMBL" id="LJSK01000136">
    <property type="protein sequence ID" value="KPI86335.1"/>
    <property type="molecule type" value="Genomic_DNA"/>
</dbReference>
<reference evidence="3 4" key="1">
    <citation type="journal article" date="2015" name="PLoS Pathog.">
        <title>Leptomonas seymouri: Adaptations to the Dixenous Life Cycle Analyzed by Genome Sequencing, Transcriptome Profiling and Co-infection with Leishmania donovani.</title>
        <authorList>
            <person name="Kraeva N."/>
            <person name="Butenko A."/>
            <person name="Hlavacova J."/>
            <person name="Kostygov A."/>
            <person name="Myskova J."/>
            <person name="Grybchuk D."/>
            <person name="Lestinova T."/>
            <person name="Votypka J."/>
            <person name="Volf P."/>
            <person name="Opperdoes F."/>
            <person name="Flegontov P."/>
            <person name="Lukes J."/>
            <person name="Yurchenko V."/>
        </authorList>
    </citation>
    <scope>NUCLEOTIDE SEQUENCE [LARGE SCALE GENOMIC DNA]</scope>
    <source>
        <strain evidence="3 4">ATCC 30220</strain>
    </source>
</reference>
<feature type="compositionally biased region" description="Basic and acidic residues" evidence="1">
    <location>
        <begin position="733"/>
        <end position="744"/>
    </location>
</feature>
<evidence type="ECO:0000313" key="4">
    <source>
        <dbReference type="Proteomes" id="UP000038009"/>
    </source>
</evidence>
<protein>
    <recommendedName>
        <fullName evidence="2">FHA domain-containing protein</fullName>
    </recommendedName>
</protein>
<feature type="compositionally biased region" description="Basic and acidic residues" evidence="1">
    <location>
        <begin position="567"/>
        <end position="584"/>
    </location>
</feature>
<dbReference type="OrthoDB" id="273160at2759"/>
<evidence type="ECO:0000313" key="3">
    <source>
        <dbReference type="EMBL" id="KPI86335.1"/>
    </source>
</evidence>
<feature type="domain" description="FHA" evidence="2">
    <location>
        <begin position="101"/>
        <end position="129"/>
    </location>
</feature>
<gene>
    <name evidence="3" type="ORF">ABL78_4601</name>
</gene>
<dbReference type="InterPro" id="IPR008984">
    <property type="entry name" value="SMAD_FHA_dom_sf"/>
</dbReference>
<dbReference type="VEuPathDB" id="TriTrypDB:Lsey_0136_0080"/>
<comment type="caution">
    <text evidence="3">The sequence shown here is derived from an EMBL/GenBank/DDBJ whole genome shotgun (WGS) entry which is preliminary data.</text>
</comment>
<dbReference type="Proteomes" id="UP000038009">
    <property type="component" value="Unassembled WGS sequence"/>
</dbReference>
<dbReference type="AlphaFoldDB" id="A0A0N1PDY7"/>
<evidence type="ECO:0000259" key="2">
    <source>
        <dbReference type="PROSITE" id="PS50006"/>
    </source>
</evidence>
<dbReference type="SUPFAM" id="SSF49879">
    <property type="entry name" value="SMAD/FHA domain"/>
    <property type="match status" value="1"/>
</dbReference>
<accession>A0A0N1PDY7</accession>